<feature type="region of interest" description="Disordered" evidence="1">
    <location>
        <begin position="704"/>
        <end position="724"/>
    </location>
</feature>
<keyword evidence="2" id="KW-0812">Transmembrane</keyword>
<dbReference type="Pfam" id="PF05729">
    <property type="entry name" value="NACHT"/>
    <property type="match status" value="1"/>
</dbReference>
<keyword evidence="5" id="KW-1185">Reference proteome</keyword>
<accession>A0ABN3D4W5</accession>
<keyword evidence="2" id="KW-0472">Membrane</keyword>
<evidence type="ECO:0000256" key="2">
    <source>
        <dbReference type="SAM" id="Phobius"/>
    </source>
</evidence>
<organism evidence="4 5">
    <name type="scientific">Nonomuraea monospora</name>
    <dbReference type="NCBI Taxonomy" id="568818"/>
    <lineage>
        <taxon>Bacteria</taxon>
        <taxon>Bacillati</taxon>
        <taxon>Actinomycetota</taxon>
        <taxon>Actinomycetes</taxon>
        <taxon>Streptosporangiales</taxon>
        <taxon>Streptosporangiaceae</taxon>
        <taxon>Nonomuraea</taxon>
    </lineage>
</organism>
<dbReference type="SUPFAM" id="SSF52540">
    <property type="entry name" value="P-loop containing nucleoside triphosphate hydrolases"/>
    <property type="match status" value="1"/>
</dbReference>
<dbReference type="InterPro" id="IPR027417">
    <property type="entry name" value="P-loop_NTPase"/>
</dbReference>
<dbReference type="EMBL" id="BAAAQX010000079">
    <property type="protein sequence ID" value="GAA2219758.1"/>
    <property type="molecule type" value="Genomic_DNA"/>
</dbReference>
<comment type="caution">
    <text evidence="4">The sequence shown here is derived from an EMBL/GenBank/DDBJ whole genome shotgun (WGS) entry which is preliminary data.</text>
</comment>
<proteinExistence type="predicted"/>
<evidence type="ECO:0000259" key="3">
    <source>
        <dbReference type="PROSITE" id="PS50837"/>
    </source>
</evidence>
<evidence type="ECO:0000313" key="4">
    <source>
        <dbReference type="EMBL" id="GAA2219758.1"/>
    </source>
</evidence>
<dbReference type="InterPro" id="IPR007111">
    <property type="entry name" value="NACHT_NTPase"/>
</dbReference>
<protein>
    <recommendedName>
        <fullName evidence="3">NACHT domain-containing protein</fullName>
    </recommendedName>
</protein>
<feature type="transmembrane region" description="Helical" evidence="2">
    <location>
        <begin position="514"/>
        <end position="539"/>
    </location>
</feature>
<dbReference type="Gene3D" id="3.40.50.300">
    <property type="entry name" value="P-loop containing nucleotide triphosphate hydrolases"/>
    <property type="match status" value="1"/>
</dbReference>
<evidence type="ECO:0000313" key="5">
    <source>
        <dbReference type="Proteomes" id="UP001499843"/>
    </source>
</evidence>
<feature type="transmembrane region" description="Helical" evidence="2">
    <location>
        <begin position="425"/>
        <end position="447"/>
    </location>
</feature>
<dbReference type="Proteomes" id="UP001499843">
    <property type="component" value="Unassembled WGS sequence"/>
</dbReference>
<sequence>MPRKLLAGPAIAVIVASIVLAWSSSGGLEAASWVAAVIGAAAVVAAIVGWARRGPALTVSTPEQVEAAQQLLADRVLRQWEEEAKVRGLFTPAPLAVRWRLSEPGLMDHARHITSDERLHFKGAADQVGEMVAALRGLRRRRLVVLGEAGTGKTTLALLLLRRLLLDREPGEPVPVLLTLSGWERSGDQFSSWLARRLARDYPELRAEEFGPTAVKDLVERGRVLPVLDGLDELLVHERNLMVRALNTTLTDRDGFVLTCRSAEFRETVEEQGAHVLSAAAVIESEELVAGEVVGYLASCLPPDPGGSWPELLRRLGDPDDVLYGSIDTALTVWLIRVGYVDPGADPARLLELPDAESVRLHLLDHAVPAMVAADSALGPLRSRRAWPVRRVRRWLTLLAEFLTLWETRNLAWWELHRLAPRGKVTAGLGLAAGLLAAVSAGAGWWASGGDPGSSAAVGAGLGLLVGAVSGVTLSREMAAVSLDDAGDILEYEDFDEFEVGELRSGLLTGATRAFAAWAALSVLGGGGLWASGLLGVWLGGASPLSLADAAAFASAFSLPMLLAVPLAMAFLLWLHRVSVLLRPAASYRGQGLLTLALAGLFAAACAITGWLGALFFRSELDGALHAAAGGAVGGIAVTVMAAAVFAFANVAWPAFTVACVLLALSRRLPLRLMAFLRDMHRAGMLRQTGRLYQFRHAALEDRLTAPTPSPAPGPQVPERDAAP</sequence>
<name>A0ABN3D4W5_9ACTN</name>
<dbReference type="RefSeq" id="WP_344496460.1">
    <property type="nucleotide sequence ID" value="NZ_BAAAQX010000079.1"/>
</dbReference>
<feature type="transmembrane region" description="Helical" evidence="2">
    <location>
        <begin position="636"/>
        <end position="665"/>
    </location>
</feature>
<gene>
    <name evidence="4" type="ORF">GCM10009850_121310</name>
</gene>
<feature type="transmembrane region" description="Helical" evidence="2">
    <location>
        <begin position="596"/>
        <end position="616"/>
    </location>
</feature>
<evidence type="ECO:0000256" key="1">
    <source>
        <dbReference type="SAM" id="MobiDB-lite"/>
    </source>
</evidence>
<reference evidence="4 5" key="1">
    <citation type="journal article" date="2019" name="Int. J. Syst. Evol. Microbiol.">
        <title>The Global Catalogue of Microorganisms (GCM) 10K type strain sequencing project: providing services to taxonomists for standard genome sequencing and annotation.</title>
        <authorList>
            <consortium name="The Broad Institute Genomics Platform"/>
            <consortium name="The Broad Institute Genome Sequencing Center for Infectious Disease"/>
            <person name="Wu L."/>
            <person name="Ma J."/>
        </authorList>
    </citation>
    <scope>NUCLEOTIDE SEQUENCE [LARGE SCALE GENOMIC DNA]</scope>
    <source>
        <strain evidence="4 5">JCM 16114</strain>
    </source>
</reference>
<feature type="transmembrane region" description="Helical" evidence="2">
    <location>
        <begin position="31"/>
        <end position="51"/>
    </location>
</feature>
<keyword evidence="2" id="KW-1133">Transmembrane helix</keyword>
<feature type="transmembrane region" description="Helical" evidence="2">
    <location>
        <begin position="551"/>
        <end position="575"/>
    </location>
</feature>
<feature type="transmembrane region" description="Helical" evidence="2">
    <location>
        <begin position="453"/>
        <end position="474"/>
    </location>
</feature>
<feature type="domain" description="NACHT" evidence="3">
    <location>
        <begin position="141"/>
        <end position="262"/>
    </location>
</feature>
<dbReference type="PROSITE" id="PS50837">
    <property type="entry name" value="NACHT"/>
    <property type="match status" value="1"/>
</dbReference>